<comment type="caution">
    <text evidence="1">The sequence shown here is derived from an EMBL/GenBank/DDBJ whole genome shotgun (WGS) entry which is preliminary data.</text>
</comment>
<organism evidence="1 2">
    <name type="scientific">Clostridium symbiosum</name>
    <name type="common">Bacteroides symbiosus</name>
    <dbReference type="NCBI Taxonomy" id="1512"/>
    <lineage>
        <taxon>Bacteria</taxon>
        <taxon>Bacillati</taxon>
        <taxon>Bacillota</taxon>
        <taxon>Clostridia</taxon>
        <taxon>Lachnospirales</taxon>
        <taxon>Lachnospiraceae</taxon>
        <taxon>Otoolea</taxon>
    </lineage>
</organism>
<dbReference type="RefSeq" id="WP_247213339.1">
    <property type="nucleotide sequence ID" value="NZ_BAABZD010000005.1"/>
</dbReference>
<name>A0AAW5F516_CLOSY</name>
<protein>
    <submittedName>
        <fullName evidence="1">Uncharacterized protein</fullName>
    </submittedName>
</protein>
<dbReference type="AlphaFoldDB" id="A0AAW5F516"/>
<evidence type="ECO:0000313" key="2">
    <source>
        <dbReference type="Proteomes" id="UP001203136"/>
    </source>
</evidence>
<accession>A0AAW5F516</accession>
<reference evidence="1" key="1">
    <citation type="journal article" date="2022" name="Cell Host Microbe">
        <title>Colonization of the live biotherapeutic product VE303 and modulation of the microbiota and metabolites in healthy volunteers.</title>
        <authorList>
            <person name="Dsouza M."/>
            <person name="Menon R."/>
            <person name="Crossette E."/>
            <person name="Bhattarai S.K."/>
            <person name="Schneider J."/>
            <person name="Kim Y.G."/>
            <person name="Reddy S."/>
            <person name="Caballero S."/>
            <person name="Felix C."/>
            <person name="Cornacchione L."/>
            <person name="Hendrickson J."/>
            <person name="Watson A.R."/>
            <person name="Minot S.S."/>
            <person name="Greenfield N."/>
            <person name="Schopf L."/>
            <person name="Szabady R."/>
            <person name="Patarroyo J."/>
            <person name="Smith W."/>
            <person name="Harrison P."/>
            <person name="Kuijper E.J."/>
            <person name="Kelly C.P."/>
            <person name="Olle B."/>
            <person name="Bobilev D."/>
            <person name="Silber J.L."/>
            <person name="Bucci V."/>
            <person name="Roberts B."/>
            <person name="Faith J."/>
            <person name="Norman J.M."/>
        </authorList>
    </citation>
    <scope>NUCLEOTIDE SEQUENCE</scope>
    <source>
        <strain evidence="1">VE303-04</strain>
    </source>
</reference>
<sequence>MQACSQAYKAEMKKEYRNRSYMRVTIGLINQEAQASAFVPDPTNYAYYSNLKWPLDNYSVSELYATCDEDYSTVDGSMYFLPRRRQDVVLNAGIVTEELSGSILIRFPIQYNIKGVTVEFGKAYPVDFTIESDNNTVEIAGNASGHFVTEEIFTAATFLRFTPSVMVNGQSRFRIHQLTMGIGIYFDNKKIKSASKKEHISPVSEELPTIDFDLTVENKDRAYDVENSESTVNFLEPGQEISVLYGQELDDGTVEWLPGATVSLKEWSADDEEMSFSASDRFDGMNATYYKGLYRESGISLYDLATDVFDDAGVDHRTYWLDPYLKDVLVKNPMPVVTHKEALQIIANAGRCILYQDRNGDIFLKSSFIPDMEAASDKETYFSHAGRILDKTEKESYAMAAQDYSDTNRTQYFLPRNDAGEVYLNTGYVSEQMADSAGAFMNNPTVVITLEAAFKCFGLTLEFGRNHPEAMTFHAYYNNALQEDYSVTGLEQISVISHEFPEFDRLVLEFTKGYPNNRIVVDNISFGESTDYVMEYGAELTKTPKGTQVAKTRELQVMRTLYNPGEEPKDLAKETITLSAIDNRYTFYFSNPSYDLSCAITEPQAGQAAAIVEASNYYATVEVTGAAGAVEVTINGREYGTSQAKVSRQLNPTGTLETWKNPLVSDARHAADLADWIGDYMKADREYALTYRGEPRIDANDIAFLENRYVPDLLLRIYDHTLNFNGALSGSMKARRDMSNVATAKNRLAGK</sequence>
<gene>
    <name evidence="1" type="ORF">K5I21_14805</name>
</gene>
<dbReference type="Proteomes" id="UP001203136">
    <property type="component" value="Unassembled WGS sequence"/>
</dbReference>
<evidence type="ECO:0000313" key="1">
    <source>
        <dbReference type="EMBL" id="MCK0087122.1"/>
    </source>
</evidence>
<proteinExistence type="predicted"/>
<dbReference type="EMBL" id="JAINVB010000001">
    <property type="protein sequence ID" value="MCK0087122.1"/>
    <property type="molecule type" value="Genomic_DNA"/>
</dbReference>